<sequence length="184" mass="20980">ACMDMVEKEIALQDKNMKITNTLCYCASYLKNSISHIDEDKEEDSISTISTHSLESFLKKQLILSQYIIQTTIKDLACNDKISITIASNSWHNVQKEKVIIRICNLFEEIKKLNIRANCLVTDSAGLYAAARHYLKNEMRNKANCYIGNIFKESVMLKNTNDIALNNDLTLPNKIKVTVNHDSF</sequence>
<protein>
    <submittedName>
        <fullName evidence="1">44800_t:CDS:1</fullName>
    </submittedName>
</protein>
<evidence type="ECO:0000313" key="1">
    <source>
        <dbReference type="EMBL" id="CAG8805167.1"/>
    </source>
</evidence>
<accession>A0ABN7VY22</accession>
<keyword evidence="2" id="KW-1185">Reference proteome</keyword>
<name>A0ABN7VY22_GIGMA</name>
<proteinExistence type="predicted"/>
<evidence type="ECO:0000313" key="2">
    <source>
        <dbReference type="Proteomes" id="UP000789901"/>
    </source>
</evidence>
<reference evidence="1 2" key="1">
    <citation type="submission" date="2021-06" db="EMBL/GenBank/DDBJ databases">
        <authorList>
            <person name="Kallberg Y."/>
            <person name="Tangrot J."/>
            <person name="Rosling A."/>
        </authorList>
    </citation>
    <scope>NUCLEOTIDE SEQUENCE [LARGE SCALE GENOMIC DNA]</scope>
    <source>
        <strain evidence="1 2">120-4 pot B 10/14</strain>
    </source>
</reference>
<feature type="non-terminal residue" evidence="1">
    <location>
        <position position="1"/>
    </location>
</feature>
<gene>
    <name evidence="1" type="ORF">GMARGA_LOCUS24030</name>
</gene>
<dbReference type="EMBL" id="CAJVQB010024917">
    <property type="protein sequence ID" value="CAG8805167.1"/>
    <property type="molecule type" value="Genomic_DNA"/>
</dbReference>
<comment type="caution">
    <text evidence="1">The sequence shown here is derived from an EMBL/GenBank/DDBJ whole genome shotgun (WGS) entry which is preliminary data.</text>
</comment>
<organism evidence="1 2">
    <name type="scientific">Gigaspora margarita</name>
    <dbReference type="NCBI Taxonomy" id="4874"/>
    <lineage>
        <taxon>Eukaryota</taxon>
        <taxon>Fungi</taxon>
        <taxon>Fungi incertae sedis</taxon>
        <taxon>Mucoromycota</taxon>
        <taxon>Glomeromycotina</taxon>
        <taxon>Glomeromycetes</taxon>
        <taxon>Diversisporales</taxon>
        <taxon>Gigasporaceae</taxon>
        <taxon>Gigaspora</taxon>
    </lineage>
</organism>
<dbReference type="Proteomes" id="UP000789901">
    <property type="component" value="Unassembled WGS sequence"/>
</dbReference>